<dbReference type="AlphaFoldDB" id="A0A8S4SLP8"/>
<keyword evidence="2" id="KW-1185">Reference proteome</keyword>
<dbReference type="EMBL" id="CAKXAJ010026267">
    <property type="protein sequence ID" value="CAH2264979.1"/>
    <property type="molecule type" value="Genomic_DNA"/>
</dbReference>
<gene>
    <name evidence="1" type="primary">jg5044</name>
    <name evidence="1" type="ORF">PAEG_LOCUS24728</name>
</gene>
<evidence type="ECO:0000313" key="2">
    <source>
        <dbReference type="Proteomes" id="UP000838756"/>
    </source>
</evidence>
<evidence type="ECO:0000313" key="1">
    <source>
        <dbReference type="EMBL" id="CAH2264979.1"/>
    </source>
</evidence>
<accession>A0A8S4SLP8</accession>
<reference evidence="1" key="1">
    <citation type="submission" date="2022-03" db="EMBL/GenBank/DDBJ databases">
        <authorList>
            <person name="Lindestad O."/>
        </authorList>
    </citation>
    <scope>NUCLEOTIDE SEQUENCE</scope>
</reference>
<proteinExistence type="predicted"/>
<comment type="caution">
    <text evidence="1">The sequence shown here is derived from an EMBL/GenBank/DDBJ whole genome shotgun (WGS) entry which is preliminary data.</text>
</comment>
<sequence>MYSCADIAVPYRNSKTVEIPTQVESNDRELAIPLDPDRARAMPRANAERKIFSRTNSVIKWKMFSLYWRMAAISRGRASRGLQRLREPRLRYNEHS</sequence>
<dbReference type="Proteomes" id="UP000838756">
    <property type="component" value="Unassembled WGS sequence"/>
</dbReference>
<organism evidence="1 2">
    <name type="scientific">Pararge aegeria aegeria</name>
    <dbReference type="NCBI Taxonomy" id="348720"/>
    <lineage>
        <taxon>Eukaryota</taxon>
        <taxon>Metazoa</taxon>
        <taxon>Ecdysozoa</taxon>
        <taxon>Arthropoda</taxon>
        <taxon>Hexapoda</taxon>
        <taxon>Insecta</taxon>
        <taxon>Pterygota</taxon>
        <taxon>Neoptera</taxon>
        <taxon>Endopterygota</taxon>
        <taxon>Lepidoptera</taxon>
        <taxon>Glossata</taxon>
        <taxon>Ditrysia</taxon>
        <taxon>Papilionoidea</taxon>
        <taxon>Nymphalidae</taxon>
        <taxon>Satyrinae</taxon>
        <taxon>Satyrini</taxon>
        <taxon>Parargina</taxon>
        <taxon>Pararge</taxon>
    </lineage>
</organism>
<protein>
    <submittedName>
        <fullName evidence="1">Jg5044 protein</fullName>
    </submittedName>
</protein>
<name>A0A8S4SLP8_9NEOP</name>